<feature type="domain" description="CobB/CobQ-like glutamine amidotransferase" evidence="10">
    <location>
        <begin position="262"/>
        <end position="458"/>
    </location>
</feature>
<keyword evidence="7 8" id="KW-0315">Glutamine amidotransferase</keyword>
<dbReference type="HAMAP" id="MF_00027">
    <property type="entry name" value="CobB_CbiA"/>
    <property type="match status" value="1"/>
</dbReference>
<evidence type="ECO:0000256" key="6">
    <source>
        <dbReference type="ARBA" id="ARBA00022842"/>
    </source>
</evidence>
<comment type="function">
    <text evidence="8">Catalyzes the ATP-dependent amidation of the two carboxylate groups at positions a and c of cobyrinate, using either L-glutamine or ammonia as the nitrogen source.</text>
</comment>
<evidence type="ECO:0000256" key="3">
    <source>
        <dbReference type="ARBA" id="ARBA00022598"/>
    </source>
</evidence>
<dbReference type="NCBIfam" id="TIGR00379">
    <property type="entry name" value="cobB"/>
    <property type="match status" value="1"/>
</dbReference>
<comment type="caution">
    <text evidence="11">The sequence shown here is derived from an EMBL/GenBank/DDBJ whole genome shotgun (WGS) entry which is preliminary data.</text>
</comment>
<keyword evidence="4 8" id="KW-0547">Nucleotide-binding</keyword>
<evidence type="ECO:0000256" key="1">
    <source>
        <dbReference type="ARBA" id="ARBA00001946"/>
    </source>
</evidence>
<keyword evidence="5 8" id="KW-0067">ATP-binding</keyword>
<dbReference type="AlphaFoldDB" id="A0A6V8M0Z7"/>
<dbReference type="Pfam" id="PF01656">
    <property type="entry name" value="CbiA"/>
    <property type="match status" value="1"/>
</dbReference>
<dbReference type="GO" id="GO:0042242">
    <property type="term" value="F:cobyrinic acid a,c-diamide synthase activity"/>
    <property type="evidence" value="ECO:0007669"/>
    <property type="project" value="UniProtKB-UniRule"/>
</dbReference>
<name>A0A6V8M0Z7_9BACT</name>
<dbReference type="GO" id="GO:0005524">
    <property type="term" value="F:ATP binding"/>
    <property type="evidence" value="ECO:0007669"/>
    <property type="project" value="UniProtKB-UniRule"/>
</dbReference>
<comment type="domain">
    <text evidence="8">Comprises of two domains. The C-terminal domain contains the binding site for glutamine and catalyzes the hydrolysis of this substrate to glutamate and ammonia. The N-terminal domain is anticipated to bind ATP and cobyrinate and catalyzes the ultimate synthesis of the diamide product. The ammonia produced via the glutaminase domain is probably translocated to the adjacent domain via a molecular tunnel, where it reacts with an activated intermediate.</text>
</comment>
<reference evidence="11 12" key="1">
    <citation type="submission" date="2020-04" db="EMBL/GenBank/DDBJ databases">
        <authorList>
            <consortium name="Desulfovibrio sp. FSS-1 genome sequencing consortium"/>
            <person name="Shimoshige H."/>
            <person name="Kobayashi H."/>
            <person name="Maekawa T."/>
        </authorList>
    </citation>
    <scope>NUCLEOTIDE SEQUENCE [LARGE SCALE GENOMIC DNA]</scope>
    <source>
        <strain evidence="11 12">SIID29052-01</strain>
    </source>
</reference>
<protein>
    <recommendedName>
        <fullName evidence="8">Cobyrinate a,c-diamide synthase</fullName>
        <ecNumber evidence="8">6.3.5.11</ecNumber>
    </recommendedName>
    <alternativeName>
        <fullName evidence="8">Cobyrinic acid a,c-diamide synthetase</fullName>
    </alternativeName>
</protein>
<dbReference type="GO" id="GO:0009236">
    <property type="term" value="P:cobalamin biosynthetic process"/>
    <property type="evidence" value="ECO:0007669"/>
    <property type="project" value="UniProtKB-UniRule"/>
</dbReference>
<dbReference type="NCBIfam" id="NF002204">
    <property type="entry name" value="PRK01077.1"/>
    <property type="match status" value="1"/>
</dbReference>
<feature type="active site" description="Nucleophile" evidence="8">
    <location>
        <position position="344"/>
    </location>
</feature>
<evidence type="ECO:0000256" key="4">
    <source>
        <dbReference type="ARBA" id="ARBA00022741"/>
    </source>
</evidence>
<dbReference type="UniPathway" id="UPA00148">
    <property type="reaction ID" value="UER00231"/>
</dbReference>
<feature type="site" description="Increases nucleophilicity of active site Cys" evidence="8">
    <location>
        <position position="453"/>
    </location>
</feature>
<proteinExistence type="inferred from homology"/>
<dbReference type="Gene3D" id="3.40.50.300">
    <property type="entry name" value="P-loop containing nucleotide triphosphate hydrolases"/>
    <property type="match status" value="1"/>
</dbReference>
<dbReference type="PANTHER" id="PTHR43873:SF1">
    <property type="entry name" value="COBYRINATE A,C-DIAMIDE SYNTHASE"/>
    <property type="match status" value="1"/>
</dbReference>
<dbReference type="SUPFAM" id="SSF52540">
    <property type="entry name" value="P-loop containing nucleoside triphosphate hydrolases"/>
    <property type="match status" value="1"/>
</dbReference>
<comment type="cofactor">
    <cofactor evidence="1 8">
        <name>Mg(2+)</name>
        <dbReference type="ChEBI" id="CHEBI:18420"/>
    </cofactor>
</comment>
<dbReference type="InterPro" id="IPR011698">
    <property type="entry name" value="GATase_3"/>
</dbReference>
<evidence type="ECO:0000313" key="12">
    <source>
        <dbReference type="Proteomes" id="UP000494245"/>
    </source>
</evidence>
<comment type="catalytic activity">
    <reaction evidence="8">
        <text>cob(II)yrinate + 2 L-glutamine + 2 ATP + 2 H2O = cob(II)yrinate a,c diamide + 2 L-glutamate + 2 ADP + 2 phosphate + 2 H(+)</text>
        <dbReference type="Rhea" id="RHEA:26289"/>
        <dbReference type="ChEBI" id="CHEBI:15377"/>
        <dbReference type="ChEBI" id="CHEBI:15378"/>
        <dbReference type="ChEBI" id="CHEBI:29985"/>
        <dbReference type="ChEBI" id="CHEBI:30616"/>
        <dbReference type="ChEBI" id="CHEBI:43474"/>
        <dbReference type="ChEBI" id="CHEBI:58359"/>
        <dbReference type="ChEBI" id="CHEBI:58537"/>
        <dbReference type="ChEBI" id="CHEBI:58894"/>
        <dbReference type="ChEBI" id="CHEBI:456216"/>
        <dbReference type="EC" id="6.3.5.11"/>
    </reaction>
</comment>
<evidence type="ECO:0000256" key="8">
    <source>
        <dbReference type="HAMAP-Rule" id="MF_00027"/>
    </source>
</evidence>
<sequence>MDLRPAPGPHHMIRIPRLVLAGLSGGSGKTIVSLGLAGAWARKGLAVAPFKKGPDYIDAAWLGLAANRPACNLDPFLMEPDAVRALFVERAKGLDLAVVEGNRGLFDGGDAKGSVATSQLARTLDAPLVLVLDATKMTRTAAAVVLGCNSFEPGFKLAGVICNRTAGDRHRSILRQTIEEYTGVPVLGMLPKLRQNPISERHMGLMSNWEQEGLEDILSGIARTVADHCDLDRLLDIARQAPDMAPATEALWPPTLPGPKPRIGYVLDAALWFYYQENLEALRRAGAELTPVSLLATDPWPELHGLYLGGGFPETQARALADNIAVREHVRALALSGAPVYAECGGFMVLCEELHAGGSIYPMAGVFPLATTLCDRPQGLGYAEAVVSAPNPFHPVGTTLRGHEFHYSRCIPRSSYTGHGDPPVMALRMERGAGMLHGMDGAVMGNTFAAYTHIHALGAPHWAVNFVRAAQAAREGAALSGLSRQGSALDPLGG</sequence>
<dbReference type="InterPro" id="IPR027417">
    <property type="entry name" value="P-loop_NTPase"/>
</dbReference>
<dbReference type="Proteomes" id="UP000494245">
    <property type="component" value="Unassembled WGS sequence"/>
</dbReference>
<evidence type="ECO:0000259" key="9">
    <source>
        <dbReference type="Pfam" id="PF01656"/>
    </source>
</evidence>
<dbReference type="CDD" id="cd03130">
    <property type="entry name" value="GATase1_CobB"/>
    <property type="match status" value="1"/>
</dbReference>
<dbReference type="Gene3D" id="3.40.50.880">
    <property type="match status" value="1"/>
</dbReference>
<dbReference type="EC" id="6.3.5.11" evidence="8"/>
<dbReference type="Pfam" id="PF07685">
    <property type="entry name" value="GATase_3"/>
    <property type="match status" value="1"/>
</dbReference>
<evidence type="ECO:0000256" key="7">
    <source>
        <dbReference type="ARBA" id="ARBA00022962"/>
    </source>
</evidence>
<comment type="pathway">
    <text evidence="8">Cofactor biosynthesis; adenosylcobalamin biosynthesis; cob(II)yrinate a,c-diamide from sirohydrochlorin (anaerobic route): step 10/10.</text>
</comment>
<dbReference type="SUPFAM" id="SSF52317">
    <property type="entry name" value="Class I glutamine amidotransferase-like"/>
    <property type="match status" value="1"/>
</dbReference>
<dbReference type="InterPro" id="IPR002586">
    <property type="entry name" value="CobQ/CobB/MinD/ParA_Nub-bd_dom"/>
</dbReference>
<comment type="miscellaneous">
    <text evidence="8">The a and c carboxylates of cobyrinate are activated for nucleophilic attack via formation of a phosphorylated intermediate by ATP. CbiA catalyzes first the amidation of the c-carboxylate, and then that of the a-carboxylate.</text>
</comment>
<keyword evidence="12" id="KW-1185">Reference proteome</keyword>
<dbReference type="EMBL" id="BLTE01000008">
    <property type="protein sequence ID" value="GFK94135.1"/>
    <property type="molecule type" value="Genomic_DNA"/>
</dbReference>
<evidence type="ECO:0000259" key="10">
    <source>
        <dbReference type="Pfam" id="PF07685"/>
    </source>
</evidence>
<evidence type="ECO:0000313" key="11">
    <source>
        <dbReference type="EMBL" id="GFK94135.1"/>
    </source>
</evidence>
<dbReference type="InterPro" id="IPR004484">
    <property type="entry name" value="CbiA/CobB_synth"/>
</dbReference>
<gene>
    <name evidence="11" type="primary">cbiA_2</name>
    <name evidence="8" type="synonym">cbiA</name>
    <name evidence="11" type="ORF">NNJEOMEG_01974</name>
</gene>
<accession>A0A6V8M0Z7</accession>
<evidence type="ECO:0000256" key="5">
    <source>
        <dbReference type="ARBA" id="ARBA00022840"/>
    </source>
</evidence>
<organism evidence="11 12">
    <name type="scientific">Fundidesulfovibrio magnetotacticus</name>
    <dbReference type="NCBI Taxonomy" id="2730080"/>
    <lineage>
        <taxon>Bacteria</taxon>
        <taxon>Pseudomonadati</taxon>
        <taxon>Thermodesulfobacteriota</taxon>
        <taxon>Desulfovibrionia</taxon>
        <taxon>Desulfovibrionales</taxon>
        <taxon>Desulfovibrionaceae</taxon>
        <taxon>Fundidesulfovibrio</taxon>
    </lineage>
</organism>
<keyword evidence="2 8" id="KW-0169">Cobalamin biosynthesis</keyword>
<dbReference type="PANTHER" id="PTHR43873">
    <property type="entry name" value="COBYRINATE A,C-DIAMIDE SYNTHASE"/>
    <property type="match status" value="1"/>
</dbReference>
<evidence type="ECO:0000256" key="2">
    <source>
        <dbReference type="ARBA" id="ARBA00022573"/>
    </source>
</evidence>
<feature type="domain" description="CobQ/CobB/MinD/ParA nucleotide binding" evidence="9">
    <location>
        <begin position="19"/>
        <end position="193"/>
    </location>
</feature>
<reference evidence="11 12" key="2">
    <citation type="submission" date="2020-05" db="EMBL/GenBank/DDBJ databases">
        <title>Draft genome sequence of Desulfovibrio sp. strainFSS-1.</title>
        <authorList>
            <person name="Shimoshige H."/>
            <person name="Kobayashi H."/>
            <person name="Maekawa T."/>
        </authorList>
    </citation>
    <scope>NUCLEOTIDE SEQUENCE [LARGE SCALE GENOMIC DNA]</scope>
    <source>
        <strain evidence="11 12">SIID29052-01</strain>
    </source>
</reference>
<keyword evidence="6 8" id="KW-0460">Magnesium</keyword>
<dbReference type="InterPro" id="IPR029062">
    <property type="entry name" value="Class_I_gatase-like"/>
</dbReference>
<keyword evidence="3 8" id="KW-0436">Ligase</keyword>
<dbReference type="PROSITE" id="PS51274">
    <property type="entry name" value="GATASE_COBBQ"/>
    <property type="match status" value="1"/>
</dbReference>
<comment type="similarity">
    <text evidence="8">Belongs to the CobB/CbiA family.</text>
</comment>